<keyword evidence="4" id="KW-0175">Coiled coil</keyword>
<feature type="transmembrane region" description="Helical" evidence="5">
    <location>
        <begin position="6"/>
        <end position="29"/>
    </location>
</feature>
<keyword evidence="5" id="KW-1133">Transmembrane helix</keyword>
<evidence type="ECO:0000256" key="3">
    <source>
        <dbReference type="PROSITE-ProRule" id="PRU00339"/>
    </source>
</evidence>
<dbReference type="RefSeq" id="WP_215628054.1">
    <property type="nucleotide sequence ID" value="NZ_CP067089.2"/>
</dbReference>
<dbReference type="EMBL" id="CP067089">
    <property type="protein sequence ID" value="QQO10749.1"/>
    <property type="molecule type" value="Genomic_DNA"/>
</dbReference>
<keyword evidence="1" id="KW-0677">Repeat</keyword>
<dbReference type="AlphaFoldDB" id="A0A7T7XQS7"/>
<evidence type="ECO:0000313" key="7">
    <source>
        <dbReference type="Proteomes" id="UP000595917"/>
    </source>
</evidence>
<dbReference type="Proteomes" id="UP000595917">
    <property type="component" value="Chromosome"/>
</dbReference>
<sequence>MKKNTVSGILLGVSIFFTLVLLIYSILLINWKSEALQNRLDALEERMENDRLSMEQYRESLAADLDDIRTVSGEMAELIDSESRLIQDEHRRSGNRLAGQIRTGFANVDERFNGLEQIVVPGEAQPVRVPGGRIETIDLQIIRAMREGIAAFEIRRFPDAVQSFKSVLDLDPDHREAQLYTSISLYYQNKNNLRQRRDTKNLLTAVLDREPGNTIVLETLADIAAEEGSWNEAILFYRRRVELSAAGAEVYGQAGFACLYAGKIQDSIDYFAQAIGRDPAESHYYYGAGRAYEISGNTSRAAELYRQCLARNPEHSEARKGYEALKTQ</sequence>
<dbReference type="PROSITE" id="PS50005">
    <property type="entry name" value="TPR"/>
    <property type="match status" value="3"/>
</dbReference>
<protein>
    <submittedName>
        <fullName evidence="6">Tetratricopeptide repeat protein</fullName>
    </submittedName>
</protein>
<organism evidence="6 7">
    <name type="scientific">Breznakiella homolactica</name>
    <dbReference type="NCBI Taxonomy" id="2798577"/>
    <lineage>
        <taxon>Bacteria</taxon>
        <taxon>Pseudomonadati</taxon>
        <taxon>Spirochaetota</taxon>
        <taxon>Spirochaetia</taxon>
        <taxon>Spirochaetales</taxon>
        <taxon>Breznakiellaceae</taxon>
        <taxon>Breznakiella</taxon>
    </lineage>
</organism>
<name>A0A7T7XQS7_9SPIR</name>
<proteinExistence type="predicted"/>
<keyword evidence="7" id="KW-1185">Reference proteome</keyword>
<evidence type="ECO:0000256" key="5">
    <source>
        <dbReference type="SAM" id="Phobius"/>
    </source>
</evidence>
<dbReference type="SUPFAM" id="SSF48452">
    <property type="entry name" value="TPR-like"/>
    <property type="match status" value="1"/>
</dbReference>
<dbReference type="PANTHER" id="PTHR44943">
    <property type="entry name" value="CELLULOSE SYNTHASE OPERON PROTEIN C"/>
    <property type="match status" value="1"/>
</dbReference>
<feature type="coiled-coil region" evidence="4">
    <location>
        <begin position="26"/>
        <end position="60"/>
    </location>
</feature>
<reference evidence="6" key="1">
    <citation type="submission" date="2021-01" db="EMBL/GenBank/DDBJ databases">
        <title>Description of Breznakiella homolactica.</title>
        <authorList>
            <person name="Song Y."/>
            <person name="Brune A."/>
        </authorList>
    </citation>
    <scope>NUCLEOTIDE SEQUENCE</scope>
    <source>
        <strain evidence="6">RmG30</strain>
    </source>
</reference>
<dbReference type="InterPro" id="IPR051685">
    <property type="entry name" value="Ycf3/AcsC/BcsC/TPR_MFPF"/>
</dbReference>
<evidence type="ECO:0000256" key="1">
    <source>
        <dbReference type="ARBA" id="ARBA00022737"/>
    </source>
</evidence>
<dbReference type="Gene3D" id="1.25.40.10">
    <property type="entry name" value="Tetratricopeptide repeat domain"/>
    <property type="match status" value="2"/>
</dbReference>
<accession>A0A7T7XQS7</accession>
<dbReference type="InterPro" id="IPR019734">
    <property type="entry name" value="TPR_rpt"/>
</dbReference>
<dbReference type="InterPro" id="IPR011990">
    <property type="entry name" value="TPR-like_helical_dom_sf"/>
</dbReference>
<dbReference type="PANTHER" id="PTHR44943:SF4">
    <property type="entry name" value="TPR REPEAT-CONTAINING PROTEIN MJ0798"/>
    <property type="match status" value="1"/>
</dbReference>
<keyword evidence="5" id="KW-0472">Membrane</keyword>
<gene>
    <name evidence="6" type="ORF">JFL75_07490</name>
</gene>
<feature type="repeat" description="TPR" evidence="3">
    <location>
        <begin position="248"/>
        <end position="281"/>
    </location>
</feature>
<dbReference type="SMART" id="SM00028">
    <property type="entry name" value="TPR"/>
    <property type="match status" value="4"/>
</dbReference>
<keyword evidence="5" id="KW-0812">Transmembrane</keyword>
<dbReference type="KEGG" id="bhc:JFL75_07490"/>
<evidence type="ECO:0000313" key="6">
    <source>
        <dbReference type="EMBL" id="QQO10749.1"/>
    </source>
</evidence>
<feature type="repeat" description="TPR" evidence="3">
    <location>
        <begin position="141"/>
        <end position="174"/>
    </location>
</feature>
<evidence type="ECO:0000256" key="2">
    <source>
        <dbReference type="ARBA" id="ARBA00022803"/>
    </source>
</evidence>
<evidence type="ECO:0000256" key="4">
    <source>
        <dbReference type="SAM" id="Coils"/>
    </source>
</evidence>
<feature type="repeat" description="TPR" evidence="3">
    <location>
        <begin position="282"/>
        <end position="315"/>
    </location>
</feature>
<dbReference type="Pfam" id="PF13432">
    <property type="entry name" value="TPR_16"/>
    <property type="match status" value="2"/>
</dbReference>
<keyword evidence="2 3" id="KW-0802">TPR repeat</keyword>